<dbReference type="Pfam" id="PF08281">
    <property type="entry name" value="Sigma70_r4_2"/>
    <property type="match status" value="1"/>
</dbReference>
<feature type="domain" description="RNA polymerase sigma factor 70 region 4 type 2" evidence="6">
    <location>
        <begin position="110"/>
        <end position="159"/>
    </location>
</feature>
<name>B0T7P2_CAUSK</name>
<dbReference type="Gene3D" id="1.10.1740.10">
    <property type="match status" value="1"/>
</dbReference>
<feature type="domain" description="RNA polymerase sigma-70 region 2" evidence="5">
    <location>
        <begin position="16"/>
        <end position="78"/>
    </location>
</feature>
<evidence type="ECO:0000256" key="1">
    <source>
        <dbReference type="ARBA" id="ARBA00010641"/>
    </source>
</evidence>
<evidence type="ECO:0000259" key="6">
    <source>
        <dbReference type="Pfam" id="PF08281"/>
    </source>
</evidence>
<keyword evidence="3" id="KW-0731">Sigma factor</keyword>
<dbReference type="PANTHER" id="PTHR43133">
    <property type="entry name" value="RNA POLYMERASE ECF-TYPE SIGMA FACTO"/>
    <property type="match status" value="1"/>
</dbReference>
<dbReference type="InterPro" id="IPR013249">
    <property type="entry name" value="RNA_pol_sigma70_r4_t2"/>
</dbReference>
<dbReference type="InterPro" id="IPR036388">
    <property type="entry name" value="WH-like_DNA-bd_sf"/>
</dbReference>
<evidence type="ECO:0000256" key="4">
    <source>
        <dbReference type="ARBA" id="ARBA00023163"/>
    </source>
</evidence>
<dbReference type="KEGG" id="cak:Caul_2102"/>
<comment type="similarity">
    <text evidence="1">Belongs to the sigma-70 factor family. ECF subfamily.</text>
</comment>
<evidence type="ECO:0000256" key="3">
    <source>
        <dbReference type="ARBA" id="ARBA00023082"/>
    </source>
</evidence>
<dbReference type="InterPro" id="IPR013324">
    <property type="entry name" value="RNA_pol_sigma_r3/r4-like"/>
</dbReference>
<dbReference type="eggNOG" id="COG1595">
    <property type="taxonomic scope" value="Bacteria"/>
</dbReference>
<dbReference type="InterPro" id="IPR013325">
    <property type="entry name" value="RNA_pol_sigma_r2"/>
</dbReference>
<dbReference type="HOGENOM" id="CLU_047691_12_3_5"/>
<dbReference type="InterPro" id="IPR014284">
    <property type="entry name" value="RNA_pol_sigma-70_dom"/>
</dbReference>
<evidence type="ECO:0000259" key="5">
    <source>
        <dbReference type="Pfam" id="PF04542"/>
    </source>
</evidence>
<dbReference type="NCBIfam" id="TIGR02937">
    <property type="entry name" value="sigma70-ECF"/>
    <property type="match status" value="1"/>
</dbReference>
<dbReference type="GO" id="GO:0006352">
    <property type="term" value="P:DNA-templated transcription initiation"/>
    <property type="evidence" value="ECO:0007669"/>
    <property type="project" value="InterPro"/>
</dbReference>
<dbReference type="GO" id="GO:0016987">
    <property type="term" value="F:sigma factor activity"/>
    <property type="evidence" value="ECO:0007669"/>
    <property type="project" value="UniProtKB-KW"/>
</dbReference>
<evidence type="ECO:0000256" key="2">
    <source>
        <dbReference type="ARBA" id="ARBA00023015"/>
    </source>
</evidence>
<accession>B0T7P2</accession>
<reference evidence="7" key="1">
    <citation type="submission" date="2008-01" db="EMBL/GenBank/DDBJ databases">
        <title>Complete sequence of chromosome of Caulobacter sp. K31.</title>
        <authorList>
            <consortium name="US DOE Joint Genome Institute"/>
            <person name="Copeland A."/>
            <person name="Lucas S."/>
            <person name="Lapidus A."/>
            <person name="Barry K."/>
            <person name="Glavina del Rio T."/>
            <person name="Dalin E."/>
            <person name="Tice H."/>
            <person name="Pitluck S."/>
            <person name="Bruce D."/>
            <person name="Goodwin L."/>
            <person name="Thompson L.S."/>
            <person name="Brettin T."/>
            <person name="Detter J.C."/>
            <person name="Han C."/>
            <person name="Schmutz J."/>
            <person name="Larimer F."/>
            <person name="Land M."/>
            <person name="Hauser L."/>
            <person name="Kyrpides N."/>
            <person name="Kim E."/>
            <person name="Stephens C."/>
            <person name="Richardson P."/>
        </authorList>
    </citation>
    <scope>NUCLEOTIDE SEQUENCE [LARGE SCALE GENOMIC DNA]</scope>
    <source>
        <strain evidence="7">K31</strain>
    </source>
</reference>
<sequence>MSDSSWAGLRERLLDRYDDLVRRLSRRLGSSDLAREAVHETFLRLQRSDASEPVRNLDAYLFRTAINIAKNRHKVERRYLTFSETDMLIGIPDDSPDPARIAESRSEMALLSRALEELPPRRRAIFEASWAHGVPHATLAIDHGVHLRTIQRELELAAEHVRRYWKEKDRFSRRESER</sequence>
<dbReference type="PANTHER" id="PTHR43133:SF63">
    <property type="entry name" value="RNA POLYMERASE SIGMA FACTOR FECI-RELATED"/>
    <property type="match status" value="1"/>
</dbReference>
<organism evidence="7">
    <name type="scientific">Caulobacter sp. (strain K31)</name>
    <dbReference type="NCBI Taxonomy" id="366602"/>
    <lineage>
        <taxon>Bacteria</taxon>
        <taxon>Pseudomonadati</taxon>
        <taxon>Pseudomonadota</taxon>
        <taxon>Alphaproteobacteria</taxon>
        <taxon>Caulobacterales</taxon>
        <taxon>Caulobacteraceae</taxon>
        <taxon>Caulobacter</taxon>
    </lineage>
</organism>
<dbReference type="STRING" id="366602.Caul_2102"/>
<gene>
    <name evidence="7" type="ordered locus">Caul_2102</name>
</gene>
<dbReference type="InterPro" id="IPR039425">
    <property type="entry name" value="RNA_pol_sigma-70-like"/>
</dbReference>
<dbReference type="EMBL" id="CP000927">
    <property type="protein sequence ID" value="ABZ71230.1"/>
    <property type="molecule type" value="Genomic_DNA"/>
</dbReference>
<keyword evidence="4" id="KW-0804">Transcription</keyword>
<dbReference type="Gene3D" id="1.10.10.10">
    <property type="entry name" value="Winged helix-like DNA-binding domain superfamily/Winged helix DNA-binding domain"/>
    <property type="match status" value="1"/>
</dbReference>
<dbReference type="GO" id="GO:0003677">
    <property type="term" value="F:DNA binding"/>
    <property type="evidence" value="ECO:0007669"/>
    <property type="project" value="InterPro"/>
</dbReference>
<dbReference type="InterPro" id="IPR007627">
    <property type="entry name" value="RNA_pol_sigma70_r2"/>
</dbReference>
<dbReference type="SUPFAM" id="SSF88659">
    <property type="entry name" value="Sigma3 and sigma4 domains of RNA polymerase sigma factors"/>
    <property type="match status" value="1"/>
</dbReference>
<dbReference type="AlphaFoldDB" id="B0T7P2"/>
<evidence type="ECO:0000313" key="7">
    <source>
        <dbReference type="EMBL" id="ABZ71230.1"/>
    </source>
</evidence>
<protein>
    <submittedName>
        <fullName evidence="7">RNA polymerase, sigma-24 subunit, ECF subfamily</fullName>
    </submittedName>
</protein>
<keyword evidence="2" id="KW-0805">Transcription regulation</keyword>
<dbReference type="Pfam" id="PF04542">
    <property type="entry name" value="Sigma70_r2"/>
    <property type="match status" value="1"/>
</dbReference>
<dbReference type="SUPFAM" id="SSF88946">
    <property type="entry name" value="Sigma2 domain of RNA polymerase sigma factors"/>
    <property type="match status" value="1"/>
</dbReference>
<proteinExistence type="inferred from homology"/>